<organism evidence="7 8">
    <name type="scientific">Dichanthelium oligosanthes</name>
    <dbReference type="NCBI Taxonomy" id="888268"/>
    <lineage>
        <taxon>Eukaryota</taxon>
        <taxon>Viridiplantae</taxon>
        <taxon>Streptophyta</taxon>
        <taxon>Embryophyta</taxon>
        <taxon>Tracheophyta</taxon>
        <taxon>Spermatophyta</taxon>
        <taxon>Magnoliopsida</taxon>
        <taxon>Liliopsida</taxon>
        <taxon>Poales</taxon>
        <taxon>Poaceae</taxon>
        <taxon>PACMAD clade</taxon>
        <taxon>Panicoideae</taxon>
        <taxon>Panicodae</taxon>
        <taxon>Paniceae</taxon>
        <taxon>Dichantheliinae</taxon>
        <taxon>Dichanthelium</taxon>
    </lineage>
</organism>
<evidence type="ECO:0000256" key="2">
    <source>
        <dbReference type="ARBA" id="ARBA00022723"/>
    </source>
</evidence>
<evidence type="ECO:0000259" key="6">
    <source>
        <dbReference type="PROSITE" id="PS51471"/>
    </source>
</evidence>
<dbReference type="InterPro" id="IPR044861">
    <property type="entry name" value="IPNS-like_FE2OG_OXY"/>
</dbReference>
<dbReference type="STRING" id="888268.A0A1E5V509"/>
<dbReference type="Pfam" id="PF03171">
    <property type="entry name" value="2OG-FeII_Oxy"/>
    <property type="match status" value="1"/>
</dbReference>
<dbReference type="InterPro" id="IPR026992">
    <property type="entry name" value="DIOX_N"/>
</dbReference>
<gene>
    <name evidence="7" type="ORF">BAE44_0018732</name>
</gene>
<comment type="caution">
    <text evidence="7">The sequence shown here is derived from an EMBL/GenBank/DDBJ whole genome shotgun (WGS) entry which is preliminary data.</text>
</comment>
<protein>
    <submittedName>
        <fullName evidence="7">1-aminocyclopropane-1-carboxylate oxidase-like protein 3</fullName>
    </submittedName>
</protein>
<name>A0A1E5V509_9POAL</name>
<dbReference type="AlphaFoldDB" id="A0A1E5V509"/>
<dbReference type="GO" id="GO:0051213">
    <property type="term" value="F:dioxygenase activity"/>
    <property type="evidence" value="ECO:0007669"/>
    <property type="project" value="UniProtKB-ARBA"/>
</dbReference>
<dbReference type="PROSITE" id="PS51471">
    <property type="entry name" value="FE2OG_OXY"/>
    <property type="match status" value="1"/>
</dbReference>
<keyword evidence="3 5" id="KW-0560">Oxidoreductase</keyword>
<dbReference type="Pfam" id="PF14226">
    <property type="entry name" value="DIOX_N"/>
    <property type="match status" value="1"/>
</dbReference>
<dbReference type="Gene3D" id="2.60.120.330">
    <property type="entry name" value="B-lactam Antibiotic, Isopenicillin N Synthase, Chain"/>
    <property type="match status" value="1"/>
</dbReference>
<keyword evidence="8" id="KW-1185">Reference proteome</keyword>
<comment type="similarity">
    <text evidence="1 5">Belongs to the iron/ascorbate-dependent oxidoreductase family.</text>
</comment>
<keyword evidence="4 5" id="KW-0408">Iron</keyword>
<dbReference type="InterPro" id="IPR005123">
    <property type="entry name" value="Oxoglu/Fe-dep_dioxygenase_dom"/>
</dbReference>
<dbReference type="PANTHER" id="PTHR10209:SF872">
    <property type="entry name" value="FE2OG DIOXYGENASE DOMAIN-CONTAINING PROTEIN"/>
    <property type="match status" value="1"/>
</dbReference>
<proteinExistence type="inferred from homology"/>
<dbReference type="Proteomes" id="UP000095767">
    <property type="component" value="Unassembled WGS sequence"/>
</dbReference>
<evidence type="ECO:0000313" key="7">
    <source>
        <dbReference type="EMBL" id="OEL20249.1"/>
    </source>
</evidence>
<dbReference type="InterPro" id="IPR027443">
    <property type="entry name" value="IPNS-like_sf"/>
</dbReference>
<dbReference type="GO" id="GO:0046872">
    <property type="term" value="F:metal ion binding"/>
    <property type="evidence" value="ECO:0007669"/>
    <property type="project" value="UniProtKB-KW"/>
</dbReference>
<evidence type="ECO:0000256" key="4">
    <source>
        <dbReference type="ARBA" id="ARBA00023004"/>
    </source>
</evidence>
<reference evidence="7 8" key="1">
    <citation type="submission" date="2016-09" db="EMBL/GenBank/DDBJ databases">
        <title>The draft genome of Dichanthelium oligosanthes: A C3 panicoid grass species.</title>
        <authorList>
            <person name="Studer A.J."/>
            <person name="Schnable J.C."/>
            <person name="Brutnell T.P."/>
        </authorList>
    </citation>
    <scope>NUCLEOTIDE SEQUENCE [LARGE SCALE GENOMIC DNA]</scope>
    <source>
        <strain evidence="8">cv. Kellogg 1175</strain>
        <tissue evidence="7">Leaf</tissue>
    </source>
</reference>
<dbReference type="PANTHER" id="PTHR10209">
    <property type="entry name" value="OXIDOREDUCTASE, 2OG-FE II OXYGENASE FAMILY PROTEIN"/>
    <property type="match status" value="1"/>
</dbReference>
<sequence length="407" mass="44869">MTYACSIEEHMHWKFIPQCTLDPQHTLQEQAAHQLPRTSTSPTAMSAAATTYDREAELHALDATASGVRGIFTSGVTELPRIFRLPDSQPLHDAAAMAGQETLPVIDLSMGDHEALVAAIRLAASEWGFFLVTGHSVPAEVISGTIDGTRAFHESDGGEGTEKARLYTRDLARKVKYNCNHDLYRSKVASWRDTLQLTMAPDTPAPSELPENCRDMLLEYSKQLTNLMHTLFGLLSEALGLNPSYLTDIECNKGQLVVCHYYPPCPEPELAMGIAPHSDSSFMTVLVQDGVGGLQVLYKEKWVDVTPMPGAFIVNIGDLLQILSNDKFQSVKHKVVLKKTTAPRVSIACFASHPTSKRMYGPIKELLSKENPPLYKEIAAGDYFALQHRTGVDSYKNKALEQLRCGP</sequence>
<dbReference type="EMBL" id="LWDX02051325">
    <property type="protein sequence ID" value="OEL20249.1"/>
    <property type="molecule type" value="Genomic_DNA"/>
</dbReference>
<dbReference type="OrthoDB" id="288590at2759"/>
<evidence type="ECO:0000256" key="1">
    <source>
        <dbReference type="ARBA" id="ARBA00008056"/>
    </source>
</evidence>
<evidence type="ECO:0000256" key="5">
    <source>
        <dbReference type="RuleBase" id="RU003682"/>
    </source>
</evidence>
<dbReference type="FunFam" id="2.60.120.330:FF:000005">
    <property type="entry name" value="1-aminocyclopropane-1-carboxylate oxidase homolog 1"/>
    <property type="match status" value="1"/>
</dbReference>
<feature type="domain" description="Fe2OG dioxygenase" evidence="6">
    <location>
        <begin position="253"/>
        <end position="354"/>
    </location>
</feature>
<evidence type="ECO:0000313" key="8">
    <source>
        <dbReference type="Proteomes" id="UP000095767"/>
    </source>
</evidence>
<dbReference type="SUPFAM" id="SSF51197">
    <property type="entry name" value="Clavaminate synthase-like"/>
    <property type="match status" value="1"/>
</dbReference>
<accession>A0A1E5V509</accession>
<evidence type="ECO:0000256" key="3">
    <source>
        <dbReference type="ARBA" id="ARBA00023002"/>
    </source>
</evidence>
<keyword evidence="2 5" id="KW-0479">Metal-binding</keyword>